<dbReference type="AlphaFoldDB" id="A0A9X1P5B1"/>
<dbReference type="Pfam" id="PF08281">
    <property type="entry name" value="Sigma70_r4_2"/>
    <property type="match status" value="1"/>
</dbReference>
<name>A0A9X1P5B1_9BACT</name>
<dbReference type="InterPro" id="IPR013249">
    <property type="entry name" value="RNA_pol_sigma70_r4_t2"/>
</dbReference>
<dbReference type="InterPro" id="IPR013325">
    <property type="entry name" value="RNA_pol_sigma_r2"/>
</dbReference>
<keyword evidence="5" id="KW-1185">Reference proteome</keyword>
<organism evidence="4 5">
    <name type="scientific">Dyadobacter fanqingshengii</name>
    <dbReference type="NCBI Taxonomy" id="2906443"/>
    <lineage>
        <taxon>Bacteria</taxon>
        <taxon>Pseudomonadati</taxon>
        <taxon>Bacteroidota</taxon>
        <taxon>Cytophagia</taxon>
        <taxon>Cytophagales</taxon>
        <taxon>Spirosomataceae</taxon>
        <taxon>Dyadobacter</taxon>
    </lineage>
</organism>
<dbReference type="SUPFAM" id="SSF54427">
    <property type="entry name" value="NTF2-like"/>
    <property type="match status" value="1"/>
</dbReference>
<gene>
    <name evidence="4" type="ORF">LXM24_01190</name>
</gene>
<dbReference type="Gene3D" id="1.10.1740.10">
    <property type="match status" value="1"/>
</dbReference>
<dbReference type="Gene3D" id="1.10.10.10">
    <property type="entry name" value="Winged helix-like DNA-binding domain superfamily/Winged helix DNA-binding domain"/>
    <property type="match status" value="1"/>
</dbReference>
<dbReference type="InterPro" id="IPR032710">
    <property type="entry name" value="NTF2-like_dom_sf"/>
</dbReference>
<dbReference type="SUPFAM" id="SSF88659">
    <property type="entry name" value="Sigma3 and sigma4 domains of RNA polymerase sigma factors"/>
    <property type="match status" value="1"/>
</dbReference>
<dbReference type="GO" id="GO:0006352">
    <property type="term" value="P:DNA-templated transcription initiation"/>
    <property type="evidence" value="ECO:0007669"/>
    <property type="project" value="InterPro"/>
</dbReference>
<dbReference type="SUPFAM" id="SSF88946">
    <property type="entry name" value="Sigma2 domain of RNA polymerase sigma factors"/>
    <property type="match status" value="1"/>
</dbReference>
<dbReference type="InterPro" id="IPR036388">
    <property type="entry name" value="WH-like_DNA-bd_sf"/>
</dbReference>
<comment type="caution">
    <text evidence="4">The sequence shown here is derived from an EMBL/GenBank/DDBJ whole genome shotgun (WGS) entry which is preliminary data.</text>
</comment>
<evidence type="ECO:0000259" key="3">
    <source>
        <dbReference type="Pfam" id="PF08281"/>
    </source>
</evidence>
<dbReference type="PANTHER" id="PTHR30173:SF36">
    <property type="entry name" value="ECF RNA POLYMERASE SIGMA FACTOR SIGJ"/>
    <property type="match status" value="1"/>
</dbReference>
<dbReference type="InterPro" id="IPR052704">
    <property type="entry name" value="ECF_Sigma-70_Domain"/>
</dbReference>
<dbReference type="RefSeq" id="WP_234611194.1">
    <property type="nucleotide sequence ID" value="NZ_CP098806.1"/>
</dbReference>
<feature type="domain" description="RNA polymerase sigma factor 70 region 4 type 2" evidence="3">
    <location>
        <begin position="99"/>
        <end position="148"/>
    </location>
</feature>
<dbReference type="GO" id="GO:0003677">
    <property type="term" value="F:DNA binding"/>
    <property type="evidence" value="ECO:0007669"/>
    <property type="project" value="InterPro"/>
</dbReference>
<dbReference type="EMBL" id="JAJTTA010000001">
    <property type="protein sequence ID" value="MCF0038681.1"/>
    <property type="molecule type" value="Genomic_DNA"/>
</dbReference>
<evidence type="ECO:0000313" key="5">
    <source>
        <dbReference type="Proteomes" id="UP001139700"/>
    </source>
</evidence>
<proteinExistence type="predicted"/>
<reference evidence="4" key="1">
    <citation type="submission" date="2021-12" db="EMBL/GenBank/DDBJ databases">
        <title>Novel species in genus Dyadobacter.</title>
        <authorList>
            <person name="Ma C."/>
        </authorList>
    </citation>
    <scope>NUCLEOTIDE SEQUENCE</scope>
    <source>
        <strain evidence="4">CY399</strain>
    </source>
</reference>
<dbReference type="InterPro" id="IPR013324">
    <property type="entry name" value="RNA_pol_sigma_r3/r4-like"/>
</dbReference>
<evidence type="ECO:0000256" key="1">
    <source>
        <dbReference type="ARBA" id="ARBA00011344"/>
    </source>
</evidence>
<dbReference type="PANTHER" id="PTHR30173">
    <property type="entry name" value="SIGMA 19 FACTOR"/>
    <property type="match status" value="1"/>
</dbReference>
<dbReference type="InterPro" id="IPR007627">
    <property type="entry name" value="RNA_pol_sigma70_r2"/>
</dbReference>
<evidence type="ECO:0000259" key="2">
    <source>
        <dbReference type="Pfam" id="PF04542"/>
    </source>
</evidence>
<sequence>MILTSEILNLHAYLFRIAYNMLGVVEEAEDIVQDVYEKWLSAQRVREPKAYLGRMAVNSSINRLNELKKHRESYIGPWLPEPYITLEPDPSPTIEYGLLFLLERLNPFERAVFILRESFLEEYTAIAELTGLSVDNCRQLLHRAHEKLGRFKNQTLEPASQRARTEAFLLALQQQDRPALDQLLKSDIELFSDGGGKRAAALKPLLGLEKVLKFLFGVAQLPENHESEFEYRPAFANGLPAALLFRRSTGDLDSMSYVVGDTSGIARLLYVRNPDKLHIRDK</sequence>
<protein>
    <submittedName>
        <fullName evidence="4">RNA polymerase subunit sigma-24</fullName>
    </submittedName>
</protein>
<dbReference type="GO" id="GO:0016987">
    <property type="term" value="F:sigma factor activity"/>
    <property type="evidence" value="ECO:0007669"/>
    <property type="project" value="InterPro"/>
</dbReference>
<feature type="domain" description="RNA polymerase sigma-70 region 2" evidence="2">
    <location>
        <begin position="11"/>
        <end position="66"/>
    </location>
</feature>
<comment type="subunit">
    <text evidence="1">Interacts transiently with the RNA polymerase catalytic core formed by RpoA, RpoB, RpoC and RpoZ (2 alpha, 1 beta, 1 beta' and 1 omega subunit) to form the RNA polymerase holoenzyme that can initiate transcription.</text>
</comment>
<accession>A0A9X1P5B1</accession>
<evidence type="ECO:0000313" key="4">
    <source>
        <dbReference type="EMBL" id="MCF0038681.1"/>
    </source>
</evidence>
<dbReference type="Proteomes" id="UP001139700">
    <property type="component" value="Unassembled WGS sequence"/>
</dbReference>
<dbReference type="Pfam" id="PF04542">
    <property type="entry name" value="Sigma70_r2"/>
    <property type="match status" value="1"/>
</dbReference>